<gene>
    <name evidence="1" type="ORF">ACHAW5_001816</name>
</gene>
<evidence type="ECO:0000313" key="2">
    <source>
        <dbReference type="Proteomes" id="UP001530315"/>
    </source>
</evidence>
<keyword evidence="2" id="KW-1185">Reference proteome</keyword>
<dbReference type="EMBL" id="JALLAZ020001377">
    <property type="protein sequence ID" value="KAL3776001.1"/>
    <property type="molecule type" value="Genomic_DNA"/>
</dbReference>
<dbReference type="AlphaFoldDB" id="A0ABD3NMM9"/>
<accession>A0ABD3NMM9</accession>
<comment type="caution">
    <text evidence="1">The sequence shown here is derived from an EMBL/GenBank/DDBJ whole genome shotgun (WGS) entry which is preliminary data.</text>
</comment>
<evidence type="ECO:0000313" key="1">
    <source>
        <dbReference type="EMBL" id="KAL3776001.1"/>
    </source>
</evidence>
<name>A0ABD3NMM9_9STRA</name>
<sequence length="158" mass="17684">MAGYIQVPLRLPITQLTWLEDTSSRHKLSNSSKAFRCCVNCVAVGDVALLKNNDDADGRMEEQGDFVAYLSREQLDWLRDEREIGREDNHDQSAFARRIVRSCMAMDELTVFGIVRCKSSIAACEGGREARNNIGDGEAFGLMYGEVLVKENIDLSSM</sequence>
<protein>
    <submittedName>
        <fullName evidence="1">Uncharacterized protein</fullName>
    </submittedName>
</protein>
<organism evidence="1 2">
    <name type="scientific">Stephanodiscus triporus</name>
    <dbReference type="NCBI Taxonomy" id="2934178"/>
    <lineage>
        <taxon>Eukaryota</taxon>
        <taxon>Sar</taxon>
        <taxon>Stramenopiles</taxon>
        <taxon>Ochrophyta</taxon>
        <taxon>Bacillariophyta</taxon>
        <taxon>Coscinodiscophyceae</taxon>
        <taxon>Thalassiosirophycidae</taxon>
        <taxon>Stephanodiscales</taxon>
        <taxon>Stephanodiscaceae</taxon>
        <taxon>Stephanodiscus</taxon>
    </lineage>
</organism>
<reference evidence="1 2" key="1">
    <citation type="submission" date="2024-10" db="EMBL/GenBank/DDBJ databases">
        <title>Updated reference genomes for cyclostephanoid diatoms.</title>
        <authorList>
            <person name="Roberts W.R."/>
            <person name="Alverson A.J."/>
        </authorList>
    </citation>
    <scope>NUCLEOTIDE SEQUENCE [LARGE SCALE GENOMIC DNA]</scope>
    <source>
        <strain evidence="1 2">AJA276-08</strain>
    </source>
</reference>
<dbReference type="Proteomes" id="UP001530315">
    <property type="component" value="Unassembled WGS sequence"/>
</dbReference>
<proteinExistence type="predicted"/>